<dbReference type="Proteomes" id="UP001141552">
    <property type="component" value="Unassembled WGS sequence"/>
</dbReference>
<gene>
    <name evidence="2" type="ORF">Tsubulata_034516</name>
</gene>
<name>A0A9Q0JEQ0_9ROSI</name>
<evidence type="ECO:0000256" key="1">
    <source>
        <dbReference type="SAM" id="MobiDB-lite"/>
    </source>
</evidence>
<protein>
    <submittedName>
        <fullName evidence="2">Uncharacterized protein</fullName>
    </submittedName>
</protein>
<evidence type="ECO:0000313" key="2">
    <source>
        <dbReference type="EMBL" id="KAJ4839956.1"/>
    </source>
</evidence>
<reference evidence="2" key="2">
    <citation type="journal article" date="2023" name="Plants (Basel)">
        <title>Annotation of the Turnera subulata (Passifloraceae) Draft Genome Reveals the S-Locus Evolved after the Divergence of Turneroideae from Passifloroideae in a Stepwise Manner.</title>
        <authorList>
            <person name="Henning P.M."/>
            <person name="Roalson E.H."/>
            <person name="Mir W."/>
            <person name="McCubbin A.G."/>
            <person name="Shore J.S."/>
        </authorList>
    </citation>
    <scope>NUCLEOTIDE SEQUENCE</scope>
    <source>
        <strain evidence="2">F60SS</strain>
    </source>
</reference>
<feature type="region of interest" description="Disordered" evidence="1">
    <location>
        <begin position="1"/>
        <end position="71"/>
    </location>
</feature>
<comment type="caution">
    <text evidence="2">The sequence shown here is derived from an EMBL/GenBank/DDBJ whole genome shotgun (WGS) entry which is preliminary data.</text>
</comment>
<accession>A0A9Q0JEQ0</accession>
<organism evidence="2 3">
    <name type="scientific">Turnera subulata</name>
    <dbReference type="NCBI Taxonomy" id="218843"/>
    <lineage>
        <taxon>Eukaryota</taxon>
        <taxon>Viridiplantae</taxon>
        <taxon>Streptophyta</taxon>
        <taxon>Embryophyta</taxon>
        <taxon>Tracheophyta</taxon>
        <taxon>Spermatophyta</taxon>
        <taxon>Magnoliopsida</taxon>
        <taxon>eudicotyledons</taxon>
        <taxon>Gunneridae</taxon>
        <taxon>Pentapetalae</taxon>
        <taxon>rosids</taxon>
        <taxon>fabids</taxon>
        <taxon>Malpighiales</taxon>
        <taxon>Passifloraceae</taxon>
        <taxon>Turnera</taxon>
    </lineage>
</organism>
<feature type="compositionally biased region" description="Gly residues" evidence="1">
    <location>
        <begin position="1"/>
        <end position="16"/>
    </location>
</feature>
<keyword evidence="3" id="KW-1185">Reference proteome</keyword>
<dbReference type="EMBL" id="JAKUCV010003159">
    <property type="protein sequence ID" value="KAJ4839956.1"/>
    <property type="molecule type" value="Genomic_DNA"/>
</dbReference>
<sequence length="180" mass="19591">MRADGGGGARGVGGGADVAATAGRGPRCRQQVREARAVVSSGRGRRRREENGGGEQQGDDRRGGGVATRRGRWRRRKLPVVMVLTWSRVVSDLQQHCIRDRDDITTGQTQLAWSRVVADGIDSLSFLGRRRPPRGSTGSHFPGNPLPMISLLMPSFVFMRGFFFSSFTVSRGDKLSLPGL</sequence>
<reference evidence="2" key="1">
    <citation type="submission" date="2022-02" db="EMBL/GenBank/DDBJ databases">
        <authorList>
            <person name="Henning P.M."/>
            <person name="McCubbin A.G."/>
            <person name="Shore J.S."/>
        </authorList>
    </citation>
    <scope>NUCLEOTIDE SEQUENCE</scope>
    <source>
        <strain evidence="2">F60SS</strain>
        <tissue evidence="2">Leaves</tissue>
    </source>
</reference>
<proteinExistence type="predicted"/>
<dbReference type="AlphaFoldDB" id="A0A9Q0JEQ0"/>
<evidence type="ECO:0000313" key="3">
    <source>
        <dbReference type="Proteomes" id="UP001141552"/>
    </source>
</evidence>